<keyword evidence="13" id="KW-0675">Receptor</keyword>
<dbReference type="SUPFAM" id="SSF56935">
    <property type="entry name" value="Porins"/>
    <property type="match status" value="1"/>
</dbReference>
<dbReference type="InterPro" id="IPR000531">
    <property type="entry name" value="Beta-barrel_TonB"/>
</dbReference>
<keyword evidence="2 8" id="KW-0813">Transport</keyword>
<keyword evidence="5 9" id="KW-0798">TonB box</keyword>
<feature type="domain" description="TonB-dependent receptor-like beta-barrel" evidence="11">
    <location>
        <begin position="405"/>
        <end position="950"/>
    </location>
</feature>
<dbReference type="GO" id="GO:0009279">
    <property type="term" value="C:cell outer membrane"/>
    <property type="evidence" value="ECO:0007669"/>
    <property type="project" value="UniProtKB-SubCell"/>
</dbReference>
<dbReference type="RefSeq" id="WP_126826154.1">
    <property type="nucleotide sequence ID" value="NZ_PIQG01000002.1"/>
</dbReference>
<comment type="subcellular location">
    <subcellularLocation>
        <location evidence="1 8">Cell outer membrane</location>
        <topology evidence="1 8">Multi-pass membrane protein</topology>
    </subcellularLocation>
</comment>
<reference evidence="13 14" key="1">
    <citation type="journal article" date="2011" name="Front. Microbiol.">
        <title>Genomic signatures of strain selection and enhancement in Bacillus atrophaeus var. globigii, a historical biowarfare simulant.</title>
        <authorList>
            <person name="Gibbons H.S."/>
            <person name="Broomall S.M."/>
            <person name="McNew L.A."/>
            <person name="Daligault H."/>
            <person name="Chapman C."/>
            <person name="Bruce D."/>
            <person name="Karavis M."/>
            <person name="Krepps M."/>
            <person name="McGregor P.A."/>
            <person name="Hong C."/>
            <person name="Park K.H."/>
            <person name="Akmal A."/>
            <person name="Feldman A."/>
            <person name="Lin J.S."/>
            <person name="Chang W.E."/>
            <person name="Higgs B.W."/>
            <person name="Demirev P."/>
            <person name="Lindquist J."/>
            <person name="Liem A."/>
            <person name="Fochler E."/>
            <person name="Read T.D."/>
            <person name="Tapia R."/>
            <person name="Johnson S."/>
            <person name="Bishop-Lilly K.A."/>
            <person name="Detter C."/>
            <person name="Han C."/>
            <person name="Sozhamannan S."/>
            <person name="Rosenzweig C.N."/>
            <person name="Skowronski E.W."/>
        </authorList>
    </citation>
    <scope>NUCLEOTIDE SEQUENCE [LARGE SCALE GENOMIC DNA]</scope>
    <source>
        <strain evidence="13 14">PIT1</strain>
    </source>
</reference>
<dbReference type="InterPro" id="IPR036942">
    <property type="entry name" value="Beta-barrel_TonB_sf"/>
</dbReference>
<dbReference type="InterPro" id="IPR012910">
    <property type="entry name" value="Plug_dom"/>
</dbReference>
<dbReference type="PROSITE" id="PS52016">
    <property type="entry name" value="TONB_DEPENDENT_REC_3"/>
    <property type="match status" value="1"/>
</dbReference>
<dbReference type="PANTHER" id="PTHR47234">
    <property type="match status" value="1"/>
</dbReference>
<keyword evidence="14" id="KW-1185">Reference proteome</keyword>
<evidence type="ECO:0000256" key="10">
    <source>
        <dbReference type="SAM" id="SignalP"/>
    </source>
</evidence>
<evidence type="ECO:0000259" key="12">
    <source>
        <dbReference type="Pfam" id="PF07715"/>
    </source>
</evidence>
<evidence type="ECO:0000313" key="14">
    <source>
        <dbReference type="Proteomes" id="UP000288279"/>
    </source>
</evidence>
<evidence type="ECO:0000256" key="5">
    <source>
        <dbReference type="ARBA" id="ARBA00023077"/>
    </source>
</evidence>
<dbReference type="AlphaFoldDB" id="A0A432ZLU4"/>
<evidence type="ECO:0000256" key="1">
    <source>
        <dbReference type="ARBA" id="ARBA00004571"/>
    </source>
</evidence>
<dbReference type="EMBL" id="PIQG01000002">
    <property type="protein sequence ID" value="RUO78232.1"/>
    <property type="molecule type" value="Genomic_DNA"/>
</dbReference>
<keyword evidence="7 8" id="KW-0998">Cell outer membrane</keyword>
<evidence type="ECO:0000256" key="2">
    <source>
        <dbReference type="ARBA" id="ARBA00022448"/>
    </source>
</evidence>
<dbReference type="Pfam" id="PF07715">
    <property type="entry name" value="Plug"/>
    <property type="match status" value="1"/>
</dbReference>
<dbReference type="PANTHER" id="PTHR47234:SF2">
    <property type="entry name" value="TONB-DEPENDENT RECEPTOR"/>
    <property type="match status" value="1"/>
</dbReference>
<comment type="caution">
    <text evidence="13">The sequence shown here is derived from an EMBL/GenBank/DDBJ whole genome shotgun (WGS) entry which is preliminary data.</text>
</comment>
<dbReference type="Gene3D" id="2.170.130.10">
    <property type="entry name" value="TonB-dependent receptor, plug domain"/>
    <property type="match status" value="1"/>
</dbReference>
<accession>A0A432ZLU4</accession>
<keyword evidence="10" id="KW-0732">Signal</keyword>
<feature type="domain" description="TonB-dependent receptor plug" evidence="12">
    <location>
        <begin position="60"/>
        <end position="179"/>
    </location>
</feature>
<evidence type="ECO:0000256" key="7">
    <source>
        <dbReference type="ARBA" id="ARBA00023237"/>
    </source>
</evidence>
<feature type="signal peptide" evidence="10">
    <location>
        <begin position="1"/>
        <end position="29"/>
    </location>
</feature>
<gene>
    <name evidence="13" type="ORF">CWI83_04135</name>
</gene>
<dbReference type="OrthoDB" id="176248at2"/>
<dbReference type="InterPro" id="IPR037066">
    <property type="entry name" value="Plug_dom_sf"/>
</dbReference>
<evidence type="ECO:0000256" key="9">
    <source>
        <dbReference type="RuleBase" id="RU003357"/>
    </source>
</evidence>
<evidence type="ECO:0000256" key="8">
    <source>
        <dbReference type="PROSITE-ProRule" id="PRU01360"/>
    </source>
</evidence>
<sequence length="991" mass="108508">MRTSSELKLNRLALAMGCVFAGSIFTAQAQDESQDTQPEAEEAQERIQVLGSRIRSDGLDQAAPVEVILADEAIGQGMVTLGDLLRSSTVAAGANQVTAAASTAFVTAGGTGTETLSLRGLGANRTLVLLNGRRIGPAGTRGQVSAFDLNIMPLAAVEQIEILKDGASSLYGSDAVAGVVNIITKKGDESNFNVNLSQPTESGGETLRVNGTFGRSFDNGSFRLVADYNRANELAMGDRDFFNCAQNYVFDTTTGERADIVDPRTGDYHCNDLPWGHVWIYDYANGITGDSNVLPSRGSKLAQFDYDGNLGQYVPSFNDTANDPFDMRTPEGWYPVSFDKLSDGLTNADHPFQDLESLSPKQEIGTLYGQGEMWLSDDVTLYGEVLLNRRKTTTNGYRQFWTYIYNENFFAGSSLSEGWTGAQWLSPTPITDHSGSEITVDYRRFVIGAEGYIGDWFWDVNVQDSRSDGDYQTKIIYNDSIQDGWFATGSCVGTQTSVRGVDCIDIPWLDPQFLAGNISDDVRNFLFGTETGNTVYKQRTFEGVITGDLFEMPAGVVGAAFGLQYQQDEIVDTPGAETLRANTWGQTSAGITTGKSNTRAVFGELQVPLLADMPFAERLDLTVSARYTDVSSYGSDSTYKAGLNWLVSDGFRVRASQGTSFRSPALYELYLNNQTSFIGQRSIDPCINWGANLADQSITQRLADNCAADGIPEDYTGGAISATVFTGGGAGTLEAETSTARTLGFVYTPDWSDLGVSVDYFEIEIDGEVTLLSAAQIVGQCYNSENFSTEPLCDQFFRNATDLRIEEVRGGYLNIASQINRGIDFNFNYPFSTDFAEFDITYEHTMQLEASSQLFETSVPIDRVGNFGSPEHVGNFRVAMQKDDWTFNWTARYVGAVNNANRRLSGDNITTFYGDEVYLTIDSSPVIYHAFAATKEFRDDGFEVTLGVANAFDKEPPKTSGGVVSRLGNTAFYSQYDWLGRRVFLNLSYTF</sequence>
<evidence type="ECO:0000256" key="3">
    <source>
        <dbReference type="ARBA" id="ARBA00022452"/>
    </source>
</evidence>
<comment type="similarity">
    <text evidence="8 9">Belongs to the TonB-dependent receptor family.</text>
</comment>
<evidence type="ECO:0000313" key="13">
    <source>
        <dbReference type="EMBL" id="RUO78232.1"/>
    </source>
</evidence>
<dbReference type="Proteomes" id="UP000288279">
    <property type="component" value="Unassembled WGS sequence"/>
</dbReference>
<dbReference type="Gene3D" id="2.40.170.20">
    <property type="entry name" value="TonB-dependent receptor, beta-barrel domain"/>
    <property type="match status" value="1"/>
</dbReference>
<evidence type="ECO:0000259" key="11">
    <source>
        <dbReference type="Pfam" id="PF00593"/>
    </source>
</evidence>
<dbReference type="InterPro" id="IPR039426">
    <property type="entry name" value="TonB-dep_rcpt-like"/>
</dbReference>
<keyword evidence="3 8" id="KW-1134">Transmembrane beta strand</keyword>
<feature type="chain" id="PRO_5019260250" evidence="10">
    <location>
        <begin position="30"/>
        <end position="991"/>
    </location>
</feature>
<evidence type="ECO:0000256" key="6">
    <source>
        <dbReference type="ARBA" id="ARBA00023136"/>
    </source>
</evidence>
<keyword evidence="4 8" id="KW-0812">Transmembrane</keyword>
<dbReference type="Pfam" id="PF00593">
    <property type="entry name" value="TonB_dep_Rec_b-barrel"/>
    <property type="match status" value="1"/>
</dbReference>
<organism evidence="13 14">
    <name type="scientific">Pseudidiomarina taiwanensis</name>
    <dbReference type="NCBI Taxonomy" id="337250"/>
    <lineage>
        <taxon>Bacteria</taxon>
        <taxon>Pseudomonadati</taxon>
        <taxon>Pseudomonadota</taxon>
        <taxon>Gammaproteobacteria</taxon>
        <taxon>Alteromonadales</taxon>
        <taxon>Idiomarinaceae</taxon>
        <taxon>Pseudidiomarina</taxon>
    </lineage>
</organism>
<proteinExistence type="inferred from homology"/>
<protein>
    <submittedName>
        <fullName evidence="13">TonB-dependent receptor</fullName>
    </submittedName>
</protein>
<evidence type="ECO:0000256" key="4">
    <source>
        <dbReference type="ARBA" id="ARBA00022692"/>
    </source>
</evidence>
<name>A0A432ZLU4_9GAMM</name>
<keyword evidence="6 8" id="KW-0472">Membrane</keyword>